<gene>
    <name evidence="3" type="ORF">M5K25_022136</name>
</gene>
<dbReference type="Proteomes" id="UP001552299">
    <property type="component" value="Unassembled WGS sequence"/>
</dbReference>
<organism evidence="3 4">
    <name type="scientific">Dendrobium thyrsiflorum</name>
    <name type="common">Pinecone-like raceme dendrobium</name>
    <name type="synonym">Orchid</name>
    <dbReference type="NCBI Taxonomy" id="117978"/>
    <lineage>
        <taxon>Eukaryota</taxon>
        <taxon>Viridiplantae</taxon>
        <taxon>Streptophyta</taxon>
        <taxon>Embryophyta</taxon>
        <taxon>Tracheophyta</taxon>
        <taxon>Spermatophyta</taxon>
        <taxon>Magnoliopsida</taxon>
        <taxon>Liliopsida</taxon>
        <taxon>Asparagales</taxon>
        <taxon>Orchidaceae</taxon>
        <taxon>Epidendroideae</taxon>
        <taxon>Malaxideae</taxon>
        <taxon>Dendrobiinae</taxon>
        <taxon>Dendrobium</taxon>
    </lineage>
</organism>
<dbReference type="Pfam" id="PF14379">
    <property type="entry name" value="Myb_CC_LHEQLE"/>
    <property type="match status" value="1"/>
</dbReference>
<comment type="caution">
    <text evidence="3">The sequence shown here is derived from an EMBL/GenBank/DDBJ whole genome shotgun (WGS) entry which is preliminary data.</text>
</comment>
<feature type="compositionally biased region" description="Basic and acidic residues" evidence="1">
    <location>
        <begin position="1"/>
        <end position="24"/>
    </location>
</feature>
<name>A0ABD0UBH2_DENTH</name>
<evidence type="ECO:0000313" key="3">
    <source>
        <dbReference type="EMBL" id="KAL0907706.1"/>
    </source>
</evidence>
<proteinExistence type="predicted"/>
<evidence type="ECO:0000313" key="4">
    <source>
        <dbReference type="Proteomes" id="UP001552299"/>
    </source>
</evidence>
<reference evidence="3 4" key="1">
    <citation type="journal article" date="2024" name="Plant Biotechnol. J.">
        <title>Dendrobium thyrsiflorum genome and its molecular insights into genes involved in important horticultural traits.</title>
        <authorList>
            <person name="Chen B."/>
            <person name="Wang J.Y."/>
            <person name="Zheng P.J."/>
            <person name="Li K.L."/>
            <person name="Liang Y.M."/>
            <person name="Chen X.F."/>
            <person name="Zhang C."/>
            <person name="Zhao X."/>
            <person name="He X."/>
            <person name="Zhang G.Q."/>
            <person name="Liu Z.J."/>
            <person name="Xu Q."/>
        </authorList>
    </citation>
    <scope>NUCLEOTIDE SEQUENCE [LARGE SCALE GENOMIC DNA]</scope>
    <source>
        <strain evidence="3">GZMU011</strain>
    </source>
</reference>
<evidence type="ECO:0000259" key="2">
    <source>
        <dbReference type="Pfam" id="PF14379"/>
    </source>
</evidence>
<dbReference type="InterPro" id="IPR046955">
    <property type="entry name" value="PHR1-like"/>
</dbReference>
<dbReference type="EMBL" id="JANQDX010000017">
    <property type="protein sequence ID" value="KAL0907706.1"/>
    <property type="molecule type" value="Genomic_DNA"/>
</dbReference>
<dbReference type="PANTHER" id="PTHR31499:SF49">
    <property type="entry name" value="PROTEIN PHOSPHATE STARVATION RESPONSE 1-LIKE ISOFORM X1"/>
    <property type="match status" value="1"/>
</dbReference>
<feature type="domain" description="MYB-CC type transcription factor LHEQLE-containing" evidence="2">
    <location>
        <begin position="37"/>
        <end position="82"/>
    </location>
</feature>
<keyword evidence="4" id="KW-1185">Reference proteome</keyword>
<dbReference type="AlphaFoldDB" id="A0ABD0UBH2"/>
<sequence>MAFNYKEKDILGKQSGKEMTEQPKDGSSSLSPRVAASVKEALKEQMVVQRGLHEQAEVQKHMKIQMEDYHKCIDSLLGKACKIASEQIASGGING</sequence>
<evidence type="ECO:0000256" key="1">
    <source>
        <dbReference type="SAM" id="MobiDB-lite"/>
    </source>
</evidence>
<dbReference type="InterPro" id="IPR025756">
    <property type="entry name" value="Myb_CC_LHEQLE"/>
</dbReference>
<accession>A0ABD0UBH2</accession>
<feature type="region of interest" description="Disordered" evidence="1">
    <location>
        <begin position="1"/>
        <end position="34"/>
    </location>
</feature>
<protein>
    <recommendedName>
        <fullName evidence="2">MYB-CC type transcription factor LHEQLE-containing domain-containing protein</fullName>
    </recommendedName>
</protein>
<dbReference type="PANTHER" id="PTHR31499">
    <property type="entry name" value="MYB FAMILY TRANSCRIPTION FACTOR PHL11"/>
    <property type="match status" value="1"/>
</dbReference>